<dbReference type="PANTHER" id="PTHR43884:SF22">
    <property type="entry name" value="BLR3437 PROTEIN"/>
    <property type="match status" value="1"/>
</dbReference>
<dbReference type="Pfam" id="PF02771">
    <property type="entry name" value="Acyl-CoA_dh_N"/>
    <property type="match status" value="1"/>
</dbReference>
<dbReference type="GO" id="GO:0003995">
    <property type="term" value="F:acyl-CoA dehydrogenase activity"/>
    <property type="evidence" value="ECO:0007669"/>
    <property type="project" value="InterPro"/>
</dbReference>
<dbReference type="PROSITE" id="PS00072">
    <property type="entry name" value="ACYL_COA_DH_1"/>
    <property type="match status" value="1"/>
</dbReference>
<dbReference type="Gene3D" id="1.20.140.10">
    <property type="entry name" value="Butyryl-CoA Dehydrogenase, subunit A, domain 3"/>
    <property type="match status" value="1"/>
</dbReference>
<dbReference type="AlphaFoldDB" id="A0A239E9Y7"/>
<dbReference type="InterPro" id="IPR009075">
    <property type="entry name" value="AcylCo_DH/oxidase_C"/>
</dbReference>
<accession>A0A239E9Y7</accession>
<dbReference type="Pfam" id="PF02770">
    <property type="entry name" value="Acyl-CoA_dh_M"/>
    <property type="match status" value="1"/>
</dbReference>
<organism evidence="10 11">
    <name type="scientific">Edaphosphingomonas laterariae</name>
    <dbReference type="NCBI Taxonomy" id="861865"/>
    <lineage>
        <taxon>Bacteria</taxon>
        <taxon>Pseudomonadati</taxon>
        <taxon>Pseudomonadota</taxon>
        <taxon>Alphaproteobacteria</taxon>
        <taxon>Sphingomonadales</taxon>
        <taxon>Rhizorhabdaceae</taxon>
        <taxon>Edaphosphingomonas</taxon>
    </lineage>
</organism>
<proteinExistence type="inferred from homology"/>
<comment type="similarity">
    <text evidence="2 6">Belongs to the acyl-CoA dehydrogenase family.</text>
</comment>
<evidence type="ECO:0000259" key="9">
    <source>
        <dbReference type="Pfam" id="PF02771"/>
    </source>
</evidence>
<comment type="cofactor">
    <cofactor evidence="1 6">
        <name>FAD</name>
        <dbReference type="ChEBI" id="CHEBI:57692"/>
    </cofactor>
</comment>
<dbReference type="FunFam" id="1.20.140.10:FF:000001">
    <property type="entry name" value="Acyl-CoA dehydrogenase"/>
    <property type="match status" value="1"/>
</dbReference>
<dbReference type="SUPFAM" id="SSF47203">
    <property type="entry name" value="Acyl-CoA dehydrogenase C-terminal domain-like"/>
    <property type="match status" value="1"/>
</dbReference>
<dbReference type="Gene3D" id="1.10.540.10">
    <property type="entry name" value="Acyl-CoA dehydrogenase/oxidase, N-terminal domain"/>
    <property type="match status" value="1"/>
</dbReference>
<evidence type="ECO:0000256" key="2">
    <source>
        <dbReference type="ARBA" id="ARBA00009347"/>
    </source>
</evidence>
<evidence type="ECO:0000313" key="10">
    <source>
        <dbReference type="EMBL" id="SNS41515.1"/>
    </source>
</evidence>
<feature type="domain" description="Acyl-CoA dehydrogenase/oxidase N-terminal" evidence="9">
    <location>
        <begin position="40"/>
        <end position="126"/>
    </location>
</feature>
<evidence type="ECO:0000256" key="3">
    <source>
        <dbReference type="ARBA" id="ARBA00022630"/>
    </source>
</evidence>
<dbReference type="EMBL" id="FZOS01000006">
    <property type="protein sequence ID" value="SNS41515.1"/>
    <property type="molecule type" value="Genomic_DNA"/>
</dbReference>
<dbReference type="InterPro" id="IPR006089">
    <property type="entry name" value="Acyl-CoA_DH_CS"/>
</dbReference>
<feature type="domain" description="Acyl-CoA dehydrogenase/oxidase C-terminal" evidence="7">
    <location>
        <begin position="235"/>
        <end position="384"/>
    </location>
</feature>
<keyword evidence="11" id="KW-1185">Reference proteome</keyword>
<protein>
    <submittedName>
        <fullName evidence="10">Acyl-CoA dehydrogenase</fullName>
    </submittedName>
</protein>
<evidence type="ECO:0000259" key="7">
    <source>
        <dbReference type="Pfam" id="PF00441"/>
    </source>
</evidence>
<evidence type="ECO:0000256" key="4">
    <source>
        <dbReference type="ARBA" id="ARBA00022827"/>
    </source>
</evidence>
<evidence type="ECO:0000256" key="1">
    <source>
        <dbReference type="ARBA" id="ARBA00001974"/>
    </source>
</evidence>
<evidence type="ECO:0000256" key="5">
    <source>
        <dbReference type="ARBA" id="ARBA00023002"/>
    </source>
</evidence>
<feature type="domain" description="Acyl-CoA oxidase/dehydrogenase middle" evidence="8">
    <location>
        <begin position="130"/>
        <end position="223"/>
    </location>
</feature>
<dbReference type="Gene3D" id="2.40.110.10">
    <property type="entry name" value="Butyryl-CoA Dehydrogenase, subunit A, domain 2"/>
    <property type="match status" value="1"/>
</dbReference>
<dbReference type="PANTHER" id="PTHR43884">
    <property type="entry name" value="ACYL-COA DEHYDROGENASE"/>
    <property type="match status" value="1"/>
</dbReference>
<dbReference type="OrthoDB" id="9780544at2"/>
<dbReference type="InterPro" id="IPR036250">
    <property type="entry name" value="AcylCo_DH-like_C"/>
</dbReference>
<keyword evidence="3 6" id="KW-0285">Flavoprotein</keyword>
<name>A0A239E9Y7_9SPHN</name>
<dbReference type="GO" id="GO:0050660">
    <property type="term" value="F:flavin adenine dinucleotide binding"/>
    <property type="evidence" value="ECO:0007669"/>
    <property type="project" value="InterPro"/>
</dbReference>
<evidence type="ECO:0000313" key="11">
    <source>
        <dbReference type="Proteomes" id="UP000198281"/>
    </source>
</evidence>
<dbReference type="InterPro" id="IPR009100">
    <property type="entry name" value="AcylCoA_DH/oxidase_NM_dom_sf"/>
</dbReference>
<dbReference type="PIRSF" id="PIRSF016578">
    <property type="entry name" value="HsaA"/>
    <property type="match status" value="1"/>
</dbReference>
<dbReference type="CDD" id="cd00567">
    <property type="entry name" value="ACAD"/>
    <property type="match status" value="1"/>
</dbReference>
<dbReference type="InterPro" id="IPR013786">
    <property type="entry name" value="AcylCoA_DH/ox_N"/>
</dbReference>
<dbReference type="Proteomes" id="UP000198281">
    <property type="component" value="Unassembled WGS sequence"/>
</dbReference>
<evidence type="ECO:0000256" key="6">
    <source>
        <dbReference type="RuleBase" id="RU362125"/>
    </source>
</evidence>
<keyword evidence="4 6" id="KW-0274">FAD</keyword>
<dbReference type="InterPro" id="IPR006091">
    <property type="entry name" value="Acyl-CoA_Oxase/DH_mid-dom"/>
</dbReference>
<dbReference type="InterPro" id="IPR046373">
    <property type="entry name" value="Acyl-CoA_Oxase/DH_mid-dom_sf"/>
</dbReference>
<dbReference type="RefSeq" id="WP_089218982.1">
    <property type="nucleotide sequence ID" value="NZ_FZOS01000006.1"/>
</dbReference>
<evidence type="ECO:0000259" key="8">
    <source>
        <dbReference type="Pfam" id="PF02770"/>
    </source>
</evidence>
<dbReference type="Pfam" id="PF00441">
    <property type="entry name" value="Acyl-CoA_dh_1"/>
    <property type="match status" value="1"/>
</dbReference>
<dbReference type="SUPFAM" id="SSF56645">
    <property type="entry name" value="Acyl-CoA dehydrogenase NM domain-like"/>
    <property type="match status" value="1"/>
</dbReference>
<keyword evidence="5 6" id="KW-0560">Oxidoreductase</keyword>
<reference evidence="11" key="1">
    <citation type="submission" date="2017-06" db="EMBL/GenBank/DDBJ databases">
        <authorList>
            <person name="Varghese N."/>
            <person name="Submissions S."/>
        </authorList>
    </citation>
    <scope>NUCLEOTIDE SEQUENCE [LARGE SCALE GENOMIC DNA]</scope>
    <source>
        <strain evidence="11">LNB2</strain>
    </source>
</reference>
<gene>
    <name evidence="10" type="ORF">SAMN06295912_10636</name>
</gene>
<sequence length="392" mass="41790">MADTSFLDWPFLDQHHRDLHARLSTWCVAHDGQLHHETGDVEADCRALVKLLGKAGWLRLAVPAAHGGLTEKLDVRSLCLARQTLGYHSGLADFAFAMQGLGTGAISLFGSDAIKERYLRKVARGELIAGFALSELEAGSDVAAMATSATKVDGGYLINGEKTWISNGGIADILTLFARTGGAPGAKGLSAFAFSTDTPGFEVVERIDVIAPHPLATLRFTDCFVPDNHLIGGEGDGFRIAMATLDVFRSTVGAAALGFARRAADEALERASTRQLFGKPLADLQLTQAALADMALGIDASQLLILRAAWAKDRGQERVTREAAMAKLHATDGAQQIIDQAVQIFGGMGVKSGTMVERLYREIRALRIYEGASEVQKVVIARAALAAHQAGK</sequence>
<dbReference type="InterPro" id="IPR037069">
    <property type="entry name" value="AcylCoA_DH/ox_N_sf"/>
</dbReference>